<evidence type="ECO:0000313" key="3">
    <source>
        <dbReference type="Proteomes" id="UP000489600"/>
    </source>
</evidence>
<dbReference type="EMBL" id="CABITT030000006">
    <property type="protein sequence ID" value="VVB08324.1"/>
    <property type="molecule type" value="Genomic_DNA"/>
</dbReference>
<accession>A0A565C3U1</accession>
<organism evidence="2 3">
    <name type="scientific">Arabis nemorensis</name>
    <dbReference type="NCBI Taxonomy" id="586526"/>
    <lineage>
        <taxon>Eukaryota</taxon>
        <taxon>Viridiplantae</taxon>
        <taxon>Streptophyta</taxon>
        <taxon>Embryophyta</taxon>
        <taxon>Tracheophyta</taxon>
        <taxon>Spermatophyta</taxon>
        <taxon>Magnoliopsida</taxon>
        <taxon>eudicotyledons</taxon>
        <taxon>Gunneridae</taxon>
        <taxon>Pentapetalae</taxon>
        <taxon>rosids</taxon>
        <taxon>malvids</taxon>
        <taxon>Brassicales</taxon>
        <taxon>Brassicaceae</taxon>
        <taxon>Arabideae</taxon>
        <taxon>Arabis</taxon>
    </lineage>
</organism>
<sequence length="81" mass="9569">MGWFVKERRGPAWKRGWLEDTLLRSSPPPLELLTLLAIISLFLFLSSYPRYKYEFQNNLTFTPYGTLSYDLPIVSFYCLNL</sequence>
<keyword evidence="3" id="KW-1185">Reference proteome</keyword>
<dbReference type="Proteomes" id="UP000489600">
    <property type="component" value="Unassembled WGS sequence"/>
</dbReference>
<keyword evidence="1" id="KW-0472">Membrane</keyword>
<protein>
    <submittedName>
        <fullName evidence="2">Uncharacterized protein</fullName>
    </submittedName>
</protein>
<evidence type="ECO:0000313" key="2">
    <source>
        <dbReference type="EMBL" id="VVB08324.1"/>
    </source>
</evidence>
<name>A0A565C3U1_9BRAS</name>
<feature type="transmembrane region" description="Helical" evidence="1">
    <location>
        <begin position="30"/>
        <end position="48"/>
    </location>
</feature>
<keyword evidence="1" id="KW-1133">Transmembrane helix</keyword>
<keyword evidence="1" id="KW-0812">Transmembrane</keyword>
<reference evidence="2" key="1">
    <citation type="submission" date="2019-07" db="EMBL/GenBank/DDBJ databases">
        <authorList>
            <person name="Dittberner H."/>
        </authorList>
    </citation>
    <scope>NUCLEOTIDE SEQUENCE [LARGE SCALE GENOMIC DNA]</scope>
</reference>
<gene>
    <name evidence="2" type="ORF">ANE_LOCUS18768</name>
</gene>
<comment type="caution">
    <text evidence="2">The sequence shown here is derived from an EMBL/GenBank/DDBJ whole genome shotgun (WGS) entry which is preliminary data.</text>
</comment>
<dbReference type="OrthoDB" id="1105037at2759"/>
<proteinExistence type="predicted"/>
<evidence type="ECO:0000256" key="1">
    <source>
        <dbReference type="SAM" id="Phobius"/>
    </source>
</evidence>
<dbReference type="AlphaFoldDB" id="A0A565C3U1"/>